<dbReference type="AlphaFoldDB" id="A0ABD1ZBM5"/>
<reference evidence="3 4" key="1">
    <citation type="submission" date="2024-09" db="EMBL/GenBank/DDBJ databases">
        <title>Chromosome-scale assembly of Riccia fluitans.</title>
        <authorList>
            <person name="Paukszto L."/>
            <person name="Sawicki J."/>
            <person name="Karawczyk K."/>
            <person name="Piernik-Szablinska J."/>
            <person name="Szczecinska M."/>
            <person name="Mazdziarz M."/>
        </authorList>
    </citation>
    <scope>NUCLEOTIDE SEQUENCE [LARGE SCALE GENOMIC DNA]</scope>
    <source>
        <strain evidence="3">Rf_01</strain>
        <tissue evidence="3">Aerial parts of the thallus</tissue>
    </source>
</reference>
<sequence>MVQKEKPRIGHEVRSKEEKSALTNDSVDVSLTPPVKPFVTVIPTPPPPQNPELVMSEPCTPRNPLEGWSISMPFSALAMREVDDIIALASPASSGKASALSITPKLPPLVLPSSSKEKTRQETETSSQRLSITKLPPLVLPSFAKDVTRQETETFSQKLSARRKIEANNARLFCRATSSDMAMRCFERIISKSIPAESGDTLVDEKFLPRTCCGAEAPRKSPTSCHLRRNDEDAGEHRSHKRRNGTTTCSMGVAVLRDREDYENRGQCKQSFSDVWKSAMDAERRYASERARLISDVKRRRLKQLQIEKEQKQAMLKERELTRQRVAVQTHLEMVENMKARREGAIKRNRVLEKRRY</sequence>
<name>A0ABD1ZBM5_9MARC</name>
<accession>A0ABD1ZBM5</accession>
<feature type="compositionally biased region" description="Basic and acidic residues" evidence="2">
    <location>
        <begin position="228"/>
        <end position="237"/>
    </location>
</feature>
<protein>
    <recommendedName>
        <fullName evidence="5">Remorin C-terminal domain-containing protein</fullName>
    </recommendedName>
</protein>
<feature type="coiled-coil region" evidence="1">
    <location>
        <begin position="302"/>
        <end position="355"/>
    </location>
</feature>
<feature type="region of interest" description="Disordered" evidence="2">
    <location>
        <begin position="219"/>
        <end position="245"/>
    </location>
</feature>
<keyword evidence="4" id="KW-1185">Reference proteome</keyword>
<evidence type="ECO:0000313" key="3">
    <source>
        <dbReference type="EMBL" id="KAL2644808.1"/>
    </source>
</evidence>
<evidence type="ECO:0000256" key="2">
    <source>
        <dbReference type="SAM" id="MobiDB-lite"/>
    </source>
</evidence>
<feature type="region of interest" description="Disordered" evidence="2">
    <location>
        <begin position="1"/>
        <end position="29"/>
    </location>
</feature>
<dbReference type="Proteomes" id="UP001605036">
    <property type="component" value="Unassembled WGS sequence"/>
</dbReference>
<dbReference type="EMBL" id="JBHFFA010000002">
    <property type="protein sequence ID" value="KAL2644808.1"/>
    <property type="molecule type" value="Genomic_DNA"/>
</dbReference>
<keyword evidence="1" id="KW-0175">Coiled coil</keyword>
<proteinExistence type="predicted"/>
<organism evidence="3 4">
    <name type="scientific">Riccia fluitans</name>
    <dbReference type="NCBI Taxonomy" id="41844"/>
    <lineage>
        <taxon>Eukaryota</taxon>
        <taxon>Viridiplantae</taxon>
        <taxon>Streptophyta</taxon>
        <taxon>Embryophyta</taxon>
        <taxon>Marchantiophyta</taxon>
        <taxon>Marchantiopsida</taxon>
        <taxon>Marchantiidae</taxon>
        <taxon>Marchantiales</taxon>
        <taxon>Ricciaceae</taxon>
        <taxon>Riccia</taxon>
    </lineage>
</organism>
<evidence type="ECO:0000313" key="4">
    <source>
        <dbReference type="Proteomes" id="UP001605036"/>
    </source>
</evidence>
<feature type="region of interest" description="Disordered" evidence="2">
    <location>
        <begin position="109"/>
        <end position="130"/>
    </location>
</feature>
<evidence type="ECO:0008006" key="5">
    <source>
        <dbReference type="Google" id="ProtNLM"/>
    </source>
</evidence>
<feature type="compositionally biased region" description="Basic and acidic residues" evidence="2">
    <location>
        <begin position="1"/>
        <end position="20"/>
    </location>
</feature>
<gene>
    <name evidence="3" type="ORF">R1flu_012395</name>
</gene>
<comment type="caution">
    <text evidence="3">The sequence shown here is derived from an EMBL/GenBank/DDBJ whole genome shotgun (WGS) entry which is preliminary data.</text>
</comment>
<evidence type="ECO:0000256" key="1">
    <source>
        <dbReference type="SAM" id="Coils"/>
    </source>
</evidence>